<dbReference type="RefSeq" id="WP_092500835.1">
    <property type="nucleotide sequence ID" value="NZ_FNFV01000005.1"/>
</dbReference>
<accession>A0A1G9FLV7</accession>
<evidence type="ECO:0000313" key="5">
    <source>
        <dbReference type="Proteomes" id="UP000199328"/>
    </source>
</evidence>
<dbReference type="PANTHER" id="PTHR43352:SF1">
    <property type="entry name" value="ANTHRANILATE--COA LIGASE"/>
    <property type="match status" value="1"/>
</dbReference>
<feature type="domain" description="AMP-dependent synthetase/ligase" evidence="2">
    <location>
        <begin position="27"/>
        <end position="369"/>
    </location>
</feature>
<dbReference type="Pfam" id="PF00501">
    <property type="entry name" value="AMP-binding"/>
    <property type="match status" value="1"/>
</dbReference>
<dbReference type="SUPFAM" id="SSF56801">
    <property type="entry name" value="Acetyl-CoA synthetase-like"/>
    <property type="match status" value="1"/>
</dbReference>
<dbReference type="InterPro" id="IPR042099">
    <property type="entry name" value="ANL_N_sf"/>
</dbReference>
<organism evidence="4 5">
    <name type="scientific">Meinhardsimonia xiamenensis</name>
    <dbReference type="NCBI Taxonomy" id="990712"/>
    <lineage>
        <taxon>Bacteria</taxon>
        <taxon>Pseudomonadati</taxon>
        <taxon>Pseudomonadota</taxon>
        <taxon>Alphaproteobacteria</taxon>
        <taxon>Rhodobacterales</taxon>
        <taxon>Paracoccaceae</taxon>
        <taxon>Meinhardsimonia</taxon>
    </lineage>
</organism>
<dbReference type="AlphaFoldDB" id="A0A1G9FLV7"/>
<name>A0A1G9FLV7_9RHOB</name>
<dbReference type="InterPro" id="IPR025110">
    <property type="entry name" value="AMP-bd_C"/>
</dbReference>
<dbReference type="InterPro" id="IPR020845">
    <property type="entry name" value="AMP-binding_CS"/>
</dbReference>
<evidence type="ECO:0000259" key="3">
    <source>
        <dbReference type="Pfam" id="PF13193"/>
    </source>
</evidence>
<dbReference type="InterPro" id="IPR000873">
    <property type="entry name" value="AMP-dep_synth/lig_dom"/>
</dbReference>
<evidence type="ECO:0000256" key="1">
    <source>
        <dbReference type="ARBA" id="ARBA00022598"/>
    </source>
</evidence>
<protein>
    <submittedName>
        <fullName evidence="4">Acyl-coenzyme A synthetase/AMP-(Fatty) acid ligase</fullName>
    </submittedName>
</protein>
<dbReference type="PROSITE" id="PS00455">
    <property type="entry name" value="AMP_BINDING"/>
    <property type="match status" value="1"/>
</dbReference>
<dbReference type="Gene3D" id="3.40.50.12780">
    <property type="entry name" value="N-terminal domain of ligase-like"/>
    <property type="match status" value="1"/>
</dbReference>
<dbReference type="Pfam" id="PF13193">
    <property type="entry name" value="AMP-binding_C"/>
    <property type="match status" value="1"/>
</dbReference>
<keyword evidence="5" id="KW-1185">Reference proteome</keyword>
<dbReference type="OrthoDB" id="9803968at2"/>
<feature type="domain" description="AMP-binding enzyme C-terminal" evidence="3">
    <location>
        <begin position="419"/>
        <end position="492"/>
    </location>
</feature>
<dbReference type="EMBL" id="FNFV01000005">
    <property type="protein sequence ID" value="SDK89428.1"/>
    <property type="molecule type" value="Genomic_DNA"/>
</dbReference>
<evidence type="ECO:0000259" key="2">
    <source>
        <dbReference type="Pfam" id="PF00501"/>
    </source>
</evidence>
<dbReference type="InterPro" id="IPR045851">
    <property type="entry name" value="AMP-bd_C_sf"/>
</dbReference>
<dbReference type="Proteomes" id="UP000199328">
    <property type="component" value="Unassembled WGS sequence"/>
</dbReference>
<evidence type="ECO:0000313" key="4">
    <source>
        <dbReference type="EMBL" id="SDK89428.1"/>
    </source>
</evidence>
<keyword evidence="1 4" id="KW-0436">Ligase</keyword>
<dbReference type="Gene3D" id="3.30.300.30">
    <property type="match status" value="1"/>
</dbReference>
<sequence>MDAIFDEGPPPPCPEPFNLAAHVLGRAAERAERNALVVIHPTGAERWSYARLEAAVRGTATGLLALGLEPGDRVLMRLGNTVDFPVVFLAALAVDLVPVPTSALLTVPEVSRIAEEIAPRLIVAGEGVSLPADPRCPVIGEAELRAMREAAPADYAMGPADRPGYIIYTSGTSGSPRAVVHAHRAIWARRMMWRDWYDLTPDDRLLHAGAFNWTYTLGTGLLDPWTVGATALIPRAGVRPDRLPLLIRRFDATIFAAAPGVYRQMLRFEMPRCPKLRHGLSAGEKLPEATRAAWEKATGTAIHEAYGMSECSTFVSGAPARPAPPGTLGYPQRGRRVAVLGEDGRPVARGQPGVLAVSRRDPGLMLGYLGAEEETAARFSGEWFVTGDIVSMGADAAISYLGRGDDMMNAGGVRVSPLEVERALAEHPLIEEVAAAEVEVKPDVTVIAAFIVTAGEPDEAELDAFAAARLARYKCPRLWVRVPQLPRGANGKILRRKLREDWEANHGAA</sequence>
<dbReference type="PANTHER" id="PTHR43352">
    <property type="entry name" value="ACETYL-COA SYNTHETASE"/>
    <property type="match status" value="1"/>
</dbReference>
<proteinExistence type="predicted"/>
<dbReference type="STRING" id="990712.SAMN05216257_105260"/>
<dbReference type="GO" id="GO:0044550">
    <property type="term" value="P:secondary metabolite biosynthetic process"/>
    <property type="evidence" value="ECO:0007669"/>
    <property type="project" value="TreeGrafter"/>
</dbReference>
<dbReference type="GO" id="GO:0016878">
    <property type="term" value="F:acid-thiol ligase activity"/>
    <property type="evidence" value="ECO:0007669"/>
    <property type="project" value="TreeGrafter"/>
</dbReference>
<reference evidence="5" key="1">
    <citation type="submission" date="2016-10" db="EMBL/GenBank/DDBJ databases">
        <authorList>
            <person name="Varghese N."/>
            <person name="Submissions S."/>
        </authorList>
    </citation>
    <scope>NUCLEOTIDE SEQUENCE [LARGE SCALE GENOMIC DNA]</scope>
    <source>
        <strain evidence="5">CGMCC 1.10789</strain>
    </source>
</reference>
<gene>
    <name evidence="4" type="ORF">SAMN05216257_105260</name>
</gene>